<dbReference type="PROSITE" id="PS50089">
    <property type="entry name" value="ZF_RING_2"/>
    <property type="match status" value="1"/>
</dbReference>
<reference evidence="6" key="2">
    <citation type="journal article" date="2023" name="Science">
        <title>Genomic signatures of disease resistance in endangered staghorn corals.</title>
        <authorList>
            <person name="Vollmer S.V."/>
            <person name="Selwyn J.D."/>
            <person name="Despard B.A."/>
            <person name="Roesel C.L."/>
        </authorList>
    </citation>
    <scope>NUCLEOTIDE SEQUENCE</scope>
    <source>
        <strain evidence="6">K2</strain>
    </source>
</reference>
<dbReference type="AlphaFoldDB" id="A0AAD9VBB2"/>
<dbReference type="InterPro" id="IPR001841">
    <property type="entry name" value="Znf_RING"/>
</dbReference>
<comment type="caution">
    <text evidence="6">The sequence shown here is derived from an EMBL/GenBank/DDBJ whole genome shotgun (WGS) entry which is preliminary data.</text>
</comment>
<proteinExistence type="predicted"/>
<dbReference type="PANTHER" id="PTHR22696:SF1">
    <property type="entry name" value="E3 UBIQUITIN-PROTEIN LIGASE RNF26"/>
    <property type="match status" value="1"/>
</dbReference>
<dbReference type="Pfam" id="PF13920">
    <property type="entry name" value="zf-C3HC4_3"/>
    <property type="match status" value="1"/>
</dbReference>
<dbReference type="SUPFAM" id="SSF57850">
    <property type="entry name" value="RING/U-box"/>
    <property type="match status" value="1"/>
</dbReference>
<evidence type="ECO:0000313" key="6">
    <source>
        <dbReference type="EMBL" id="KAK2567665.1"/>
    </source>
</evidence>
<name>A0AAD9VBB2_ACRCE</name>
<sequence length="196" mass="23068">MNTQDRVATFRDFFKVFSILAGCLIFNHTSSSLLLKLLGFSSLSIVIVYTLCFSTLLLLWYRLERSFKTRQTYEKQNLLRELRSLDAEKIPFIIDRFLTLDRIRSREMGAVYPLEKQCVVCLDAEARIQTFPCKHVVVCGWCAWQSLKFSYLQRSNHRCVICRSEIEDFSGCLMKDLIHINWKDVKRIVEDVKSNY</sequence>
<dbReference type="GO" id="GO:0061630">
    <property type="term" value="F:ubiquitin protein ligase activity"/>
    <property type="evidence" value="ECO:0007669"/>
    <property type="project" value="TreeGrafter"/>
</dbReference>
<dbReference type="Gene3D" id="3.30.40.10">
    <property type="entry name" value="Zinc/RING finger domain, C3HC4 (zinc finger)"/>
    <property type="match status" value="1"/>
</dbReference>
<dbReference type="GO" id="GO:0008270">
    <property type="term" value="F:zinc ion binding"/>
    <property type="evidence" value="ECO:0007669"/>
    <property type="project" value="UniProtKB-KW"/>
</dbReference>
<dbReference type="GO" id="GO:0016567">
    <property type="term" value="P:protein ubiquitination"/>
    <property type="evidence" value="ECO:0007669"/>
    <property type="project" value="TreeGrafter"/>
</dbReference>
<protein>
    <recommendedName>
        <fullName evidence="5">RING-type domain-containing protein</fullName>
    </recommendedName>
</protein>
<dbReference type="EMBL" id="JARQWQ010000014">
    <property type="protein sequence ID" value="KAK2567665.1"/>
    <property type="molecule type" value="Genomic_DNA"/>
</dbReference>
<keyword evidence="1 3" id="KW-0863">Zinc-finger</keyword>
<keyword evidence="2" id="KW-0862">Zinc</keyword>
<evidence type="ECO:0000256" key="1">
    <source>
        <dbReference type="ARBA" id="ARBA00022771"/>
    </source>
</evidence>
<keyword evidence="4" id="KW-0812">Transmembrane</keyword>
<feature type="transmembrane region" description="Helical" evidence="4">
    <location>
        <begin position="37"/>
        <end position="61"/>
    </location>
</feature>
<accession>A0AAD9VBB2</accession>
<evidence type="ECO:0000256" key="4">
    <source>
        <dbReference type="SAM" id="Phobius"/>
    </source>
</evidence>
<feature type="transmembrane region" description="Helical" evidence="4">
    <location>
        <begin position="12"/>
        <end position="31"/>
    </location>
</feature>
<keyword evidence="7" id="KW-1185">Reference proteome</keyword>
<dbReference type="GO" id="GO:0006511">
    <property type="term" value="P:ubiquitin-dependent protein catabolic process"/>
    <property type="evidence" value="ECO:0007669"/>
    <property type="project" value="TreeGrafter"/>
</dbReference>
<evidence type="ECO:0000259" key="5">
    <source>
        <dbReference type="PROSITE" id="PS50089"/>
    </source>
</evidence>
<keyword evidence="1 3" id="KW-0479">Metal-binding</keyword>
<reference evidence="6" key="1">
    <citation type="journal article" date="2023" name="G3 (Bethesda)">
        <title>Whole genome assembly and annotation of the endangered Caribbean coral Acropora cervicornis.</title>
        <authorList>
            <person name="Selwyn J.D."/>
            <person name="Vollmer S.V."/>
        </authorList>
    </citation>
    <scope>NUCLEOTIDE SEQUENCE</scope>
    <source>
        <strain evidence="6">K2</strain>
    </source>
</reference>
<dbReference type="Proteomes" id="UP001249851">
    <property type="component" value="Unassembled WGS sequence"/>
</dbReference>
<evidence type="ECO:0000256" key="2">
    <source>
        <dbReference type="ARBA" id="ARBA00022833"/>
    </source>
</evidence>
<gene>
    <name evidence="6" type="ORF">P5673_008518</name>
</gene>
<dbReference type="PANTHER" id="PTHR22696">
    <property type="entry name" value="E3 UBIQUITIN-PROTEIN LIGASE RNF26"/>
    <property type="match status" value="1"/>
</dbReference>
<feature type="domain" description="RING-type" evidence="5">
    <location>
        <begin position="118"/>
        <end position="163"/>
    </location>
</feature>
<evidence type="ECO:0000313" key="7">
    <source>
        <dbReference type="Proteomes" id="UP001249851"/>
    </source>
</evidence>
<keyword evidence="4" id="KW-0472">Membrane</keyword>
<evidence type="ECO:0000256" key="3">
    <source>
        <dbReference type="PROSITE-ProRule" id="PRU00175"/>
    </source>
</evidence>
<dbReference type="InterPro" id="IPR013083">
    <property type="entry name" value="Znf_RING/FYVE/PHD"/>
</dbReference>
<organism evidence="6 7">
    <name type="scientific">Acropora cervicornis</name>
    <name type="common">Staghorn coral</name>
    <dbReference type="NCBI Taxonomy" id="6130"/>
    <lineage>
        <taxon>Eukaryota</taxon>
        <taxon>Metazoa</taxon>
        <taxon>Cnidaria</taxon>
        <taxon>Anthozoa</taxon>
        <taxon>Hexacorallia</taxon>
        <taxon>Scleractinia</taxon>
        <taxon>Astrocoeniina</taxon>
        <taxon>Acroporidae</taxon>
        <taxon>Acropora</taxon>
    </lineage>
</organism>
<keyword evidence="4" id="KW-1133">Transmembrane helix</keyword>